<reference evidence="8 10" key="1">
    <citation type="submission" date="2020-01" db="EMBL/GenBank/DDBJ databases">
        <authorList>
            <consortium name="DOE Joint Genome Institute"/>
            <person name="Haridas S."/>
            <person name="Albert R."/>
            <person name="Binder M."/>
            <person name="Bloem J."/>
            <person name="Labutti K."/>
            <person name="Salamov A."/>
            <person name="Andreopoulos B."/>
            <person name="Baker S.E."/>
            <person name="Barry K."/>
            <person name="Bills G."/>
            <person name="Bluhm B.H."/>
            <person name="Cannon C."/>
            <person name="Castanera R."/>
            <person name="Culley D.E."/>
            <person name="Daum C."/>
            <person name="Ezra D."/>
            <person name="Gonzalez J.B."/>
            <person name="Henrissat B."/>
            <person name="Kuo A."/>
            <person name="Liang C."/>
            <person name="Lipzen A."/>
            <person name="Lutzoni F."/>
            <person name="Magnuson J."/>
            <person name="Mondo S."/>
            <person name="Nolan M."/>
            <person name="Ohm R."/>
            <person name="Pangilinan J."/>
            <person name="Park H.-J."/>
            <person name="Ramirez L."/>
            <person name="Alfaro M."/>
            <person name="Sun H."/>
            <person name="Tritt A."/>
            <person name="Yoshinaga Y."/>
            <person name="Zwiers L.-H."/>
            <person name="Turgeon B.G."/>
            <person name="Goodwin S.B."/>
            <person name="Spatafora J.W."/>
            <person name="Crous P.W."/>
            <person name="Grigoriev I.V."/>
        </authorList>
    </citation>
    <scope>NUCLEOTIDE SEQUENCE</scope>
    <source>
        <strain evidence="8 10">CBS 781.70</strain>
    </source>
</reference>
<feature type="transmembrane region" description="Helical" evidence="6">
    <location>
        <begin position="139"/>
        <end position="161"/>
    </location>
</feature>
<sequence>MSMPTVEDILTWPPPNYDNPQDPLNPFIYGVEGALLAVMTMFIAGRFISRTMLVKNALGVDDWVMLLAYIICAAMTSCHLYAPQIGIGRHLYDVPLTNLPAIGKLTLVTMALFGPACALTKISICLTYLRLFPSQTNKYINWGCIGIMIGWGISTCLVMVFQCIPMNSTWDVFTPMSEKNCVDTKIFFMITAGINSVTDCLIYLYPANYLWRVQMSRRQRISLISCFSLGVVVTIAGGCRIWVMGRFFSSWDQTYWGALICIVLAIEVNLGVVFSCLPALRPLMVRMFPRAWGTSLVKSNTNNYGQKSSTLVSSRGFRSIGNDPESIHIQKDVELTVSTKPYEGYSSKEDNREGSEEWVFRSDVVR</sequence>
<dbReference type="EMBL" id="ML975154">
    <property type="protein sequence ID" value="KAF1813684.1"/>
    <property type="molecule type" value="Genomic_DNA"/>
</dbReference>
<dbReference type="PANTHER" id="PTHR33048:SF55">
    <property type="entry name" value="INTEGRAL MEMBRANE PROTEIN"/>
    <property type="match status" value="1"/>
</dbReference>
<evidence type="ECO:0000256" key="6">
    <source>
        <dbReference type="SAM" id="Phobius"/>
    </source>
</evidence>
<feature type="transmembrane region" description="Helical" evidence="6">
    <location>
        <begin position="60"/>
        <end position="82"/>
    </location>
</feature>
<proteinExistence type="inferred from homology"/>
<organism evidence="8">
    <name type="scientific">Eremomyces bilateralis CBS 781.70</name>
    <dbReference type="NCBI Taxonomy" id="1392243"/>
    <lineage>
        <taxon>Eukaryota</taxon>
        <taxon>Fungi</taxon>
        <taxon>Dikarya</taxon>
        <taxon>Ascomycota</taxon>
        <taxon>Pezizomycotina</taxon>
        <taxon>Dothideomycetes</taxon>
        <taxon>Dothideomycetes incertae sedis</taxon>
        <taxon>Eremomycetales</taxon>
        <taxon>Eremomycetaceae</taxon>
        <taxon>Eremomyces</taxon>
    </lineage>
</organism>
<evidence type="ECO:0000256" key="4">
    <source>
        <dbReference type="ARBA" id="ARBA00023136"/>
    </source>
</evidence>
<feature type="transmembrane region" description="Helical" evidence="6">
    <location>
        <begin position="27"/>
        <end position="48"/>
    </location>
</feature>
<comment type="similarity">
    <text evidence="5">Belongs to the SAT4 family.</text>
</comment>
<name>A0A6G1G6M9_9PEZI</name>
<dbReference type="InterPro" id="IPR049326">
    <property type="entry name" value="Rhodopsin_dom_fungi"/>
</dbReference>
<accession>A0A6G1G6M9</accession>
<keyword evidence="2 6" id="KW-0812">Transmembrane</keyword>
<evidence type="ECO:0000313" key="9">
    <source>
        <dbReference type="Proteomes" id="UP000504638"/>
    </source>
</evidence>
<keyword evidence="3 6" id="KW-1133">Transmembrane helix</keyword>
<reference evidence="10" key="2">
    <citation type="submission" date="2020-04" db="EMBL/GenBank/DDBJ databases">
        <authorList>
            <consortium name="NCBI Genome Project"/>
        </authorList>
    </citation>
    <scope>NUCLEOTIDE SEQUENCE</scope>
    <source>
        <strain evidence="10">CBS 781.70</strain>
    </source>
</reference>
<dbReference type="InterPro" id="IPR052337">
    <property type="entry name" value="SAT4-like"/>
</dbReference>
<dbReference type="Pfam" id="PF20684">
    <property type="entry name" value="Fung_rhodopsin"/>
    <property type="match status" value="1"/>
</dbReference>
<keyword evidence="9" id="KW-1185">Reference proteome</keyword>
<dbReference type="AlphaFoldDB" id="A0A6G1G6M9"/>
<dbReference type="GO" id="GO:0016020">
    <property type="term" value="C:membrane"/>
    <property type="evidence" value="ECO:0007669"/>
    <property type="project" value="UniProtKB-SubCell"/>
</dbReference>
<keyword evidence="4 6" id="KW-0472">Membrane</keyword>
<dbReference type="OrthoDB" id="5401779at2759"/>
<evidence type="ECO:0000256" key="1">
    <source>
        <dbReference type="ARBA" id="ARBA00004141"/>
    </source>
</evidence>
<dbReference type="RefSeq" id="XP_033535315.1">
    <property type="nucleotide sequence ID" value="XM_033681782.1"/>
</dbReference>
<comment type="subcellular location">
    <subcellularLocation>
        <location evidence="1">Membrane</location>
        <topology evidence="1">Multi-pass membrane protein</topology>
    </subcellularLocation>
</comment>
<evidence type="ECO:0000256" key="3">
    <source>
        <dbReference type="ARBA" id="ARBA00022989"/>
    </source>
</evidence>
<evidence type="ECO:0000259" key="7">
    <source>
        <dbReference type="Pfam" id="PF20684"/>
    </source>
</evidence>
<dbReference type="Proteomes" id="UP000504638">
    <property type="component" value="Unplaced"/>
</dbReference>
<dbReference type="PANTHER" id="PTHR33048">
    <property type="entry name" value="PTH11-LIKE INTEGRAL MEMBRANE PROTEIN (AFU_ORTHOLOGUE AFUA_5G11245)"/>
    <property type="match status" value="1"/>
</dbReference>
<protein>
    <recommendedName>
        <fullName evidence="7">Rhodopsin domain-containing protein</fullName>
    </recommendedName>
</protein>
<reference evidence="10" key="3">
    <citation type="submission" date="2025-04" db="UniProtKB">
        <authorList>
            <consortium name="RefSeq"/>
        </authorList>
    </citation>
    <scope>IDENTIFICATION</scope>
    <source>
        <strain evidence="10">CBS 781.70</strain>
    </source>
</reference>
<evidence type="ECO:0000256" key="5">
    <source>
        <dbReference type="ARBA" id="ARBA00038359"/>
    </source>
</evidence>
<evidence type="ECO:0000256" key="2">
    <source>
        <dbReference type="ARBA" id="ARBA00022692"/>
    </source>
</evidence>
<feature type="transmembrane region" description="Helical" evidence="6">
    <location>
        <begin position="223"/>
        <end position="243"/>
    </location>
</feature>
<evidence type="ECO:0000313" key="10">
    <source>
        <dbReference type="RefSeq" id="XP_033535315.1"/>
    </source>
</evidence>
<gene>
    <name evidence="8 10" type="ORF">P152DRAFT_480914</name>
</gene>
<feature type="transmembrane region" description="Helical" evidence="6">
    <location>
        <begin position="102"/>
        <end position="127"/>
    </location>
</feature>
<feature type="transmembrane region" description="Helical" evidence="6">
    <location>
        <begin position="255"/>
        <end position="280"/>
    </location>
</feature>
<evidence type="ECO:0000313" key="8">
    <source>
        <dbReference type="EMBL" id="KAF1813684.1"/>
    </source>
</evidence>
<dbReference type="GeneID" id="54422352"/>
<feature type="domain" description="Rhodopsin" evidence="7">
    <location>
        <begin position="46"/>
        <end position="285"/>
    </location>
</feature>
<feature type="transmembrane region" description="Helical" evidence="6">
    <location>
        <begin position="186"/>
        <end position="211"/>
    </location>
</feature>